<dbReference type="OrthoDB" id="162255at2759"/>
<protein>
    <submittedName>
        <fullName evidence="1">Uncharacterized protein</fullName>
    </submittedName>
</protein>
<dbReference type="GeneID" id="36404740"/>
<name>A0A0P1AF06_PLAHL</name>
<evidence type="ECO:0000313" key="1">
    <source>
        <dbReference type="EMBL" id="CEG39438.1"/>
    </source>
</evidence>
<dbReference type="Proteomes" id="UP000054928">
    <property type="component" value="Unassembled WGS sequence"/>
</dbReference>
<dbReference type="RefSeq" id="XP_024575807.1">
    <property type="nucleotide sequence ID" value="XM_024724985.1"/>
</dbReference>
<keyword evidence="2" id="KW-1185">Reference proteome</keyword>
<reference evidence="2" key="1">
    <citation type="submission" date="2014-09" db="EMBL/GenBank/DDBJ databases">
        <authorList>
            <person name="Sharma Rahul"/>
            <person name="Thines Marco"/>
        </authorList>
    </citation>
    <scope>NUCLEOTIDE SEQUENCE [LARGE SCALE GENOMIC DNA]</scope>
</reference>
<dbReference type="EMBL" id="CCYD01000428">
    <property type="protein sequence ID" value="CEG39438.1"/>
    <property type="molecule type" value="Genomic_DNA"/>
</dbReference>
<proteinExistence type="predicted"/>
<dbReference type="AlphaFoldDB" id="A0A0P1AF06"/>
<evidence type="ECO:0000313" key="2">
    <source>
        <dbReference type="Proteomes" id="UP000054928"/>
    </source>
</evidence>
<sequence length="137" mass="16024">MFNESQVTQLIETFQYEVQQLEQSLVSYKQARDINVLHQEIVNATIRHDFYNGSEYTLVAFGFSLPATNEKNVLYRDMKLVVPFHLILRLMIRFQESQLLLPQESRQLLNSAQNPFLMEIVFETSLNGSHQSILEKT</sequence>
<accession>A0A0P1AF06</accession>
<organism evidence="1 2">
    <name type="scientific">Plasmopara halstedii</name>
    <name type="common">Downy mildew of sunflower</name>
    <dbReference type="NCBI Taxonomy" id="4781"/>
    <lineage>
        <taxon>Eukaryota</taxon>
        <taxon>Sar</taxon>
        <taxon>Stramenopiles</taxon>
        <taxon>Oomycota</taxon>
        <taxon>Peronosporomycetes</taxon>
        <taxon>Peronosporales</taxon>
        <taxon>Peronosporaceae</taxon>
        <taxon>Plasmopara</taxon>
    </lineage>
</organism>